<evidence type="ECO:0000313" key="2">
    <source>
        <dbReference type="Proteomes" id="UP000828390"/>
    </source>
</evidence>
<protein>
    <submittedName>
        <fullName evidence="1">Uncharacterized protein</fullName>
    </submittedName>
</protein>
<sequence>MPPYRGRKNEDIIRSNVLTMFHEEINSSTPGGHIINAVPRVLPRTNALPHIMRTNVLTKKNAPPPGGYVFQSTKTIFELFYEYTTINVASRVLTRKNAAPSVLTKFHEDRIINFVSMVLTRTRDKIVTKPGFQLRISTCFSTNWNHFTLVQDIIRTNLLTKFHEDRTLNVVSRENALPPGGHVFQPTGTIFKLVQDIIGTNLLTKFHDDQTINVSCRVLTSKNAPPLGGHTVNVASRVLTRKNTTPTGSHAFFKQLQMLTPHDGQKGITKVHQE</sequence>
<reference evidence="1" key="2">
    <citation type="submission" date="2020-11" db="EMBL/GenBank/DDBJ databases">
        <authorList>
            <person name="McCartney M.A."/>
            <person name="Auch B."/>
            <person name="Kono T."/>
            <person name="Mallez S."/>
            <person name="Becker A."/>
            <person name="Gohl D.M."/>
            <person name="Silverstein K.A.T."/>
            <person name="Koren S."/>
            <person name="Bechman K.B."/>
            <person name="Herman A."/>
            <person name="Abrahante J.E."/>
            <person name="Garbe J."/>
        </authorList>
    </citation>
    <scope>NUCLEOTIDE SEQUENCE</scope>
    <source>
        <strain evidence="1">Duluth1</strain>
        <tissue evidence="1">Whole animal</tissue>
    </source>
</reference>
<name>A0A9D4MKC7_DREPO</name>
<dbReference type="EMBL" id="JAIWYP010000001">
    <property type="protein sequence ID" value="KAH3876897.1"/>
    <property type="molecule type" value="Genomic_DNA"/>
</dbReference>
<evidence type="ECO:0000313" key="1">
    <source>
        <dbReference type="EMBL" id="KAH3876897.1"/>
    </source>
</evidence>
<dbReference type="Proteomes" id="UP000828390">
    <property type="component" value="Unassembled WGS sequence"/>
</dbReference>
<organism evidence="1 2">
    <name type="scientific">Dreissena polymorpha</name>
    <name type="common">Zebra mussel</name>
    <name type="synonym">Mytilus polymorpha</name>
    <dbReference type="NCBI Taxonomy" id="45954"/>
    <lineage>
        <taxon>Eukaryota</taxon>
        <taxon>Metazoa</taxon>
        <taxon>Spiralia</taxon>
        <taxon>Lophotrochozoa</taxon>
        <taxon>Mollusca</taxon>
        <taxon>Bivalvia</taxon>
        <taxon>Autobranchia</taxon>
        <taxon>Heteroconchia</taxon>
        <taxon>Euheterodonta</taxon>
        <taxon>Imparidentia</taxon>
        <taxon>Neoheterodontei</taxon>
        <taxon>Myida</taxon>
        <taxon>Dreissenoidea</taxon>
        <taxon>Dreissenidae</taxon>
        <taxon>Dreissena</taxon>
    </lineage>
</organism>
<accession>A0A9D4MKC7</accession>
<proteinExistence type="predicted"/>
<keyword evidence="2" id="KW-1185">Reference proteome</keyword>
<reference evidence="1" key="1">
    <citation type="journal article" date="2019" name="bioRxiv">
        <title>The Genome of the Zebra Mussel, Dreissena polymorpha: A Resource for Invasive Species Research.</title>
        <authorList>
            <person name="McCartney M.A."/>
            <person name="Auch B."/>
            <person name="Kono T."/>
            <person name="Mallez S."/>
            <person name="Zhang Y."/>
            <person name="Obille A."/>
            <person name="Becker A."/>
            <person name="Abrahante J.E."/>
            <person name="Garbe J."/>
            <person name="Badalamenti J.P."/>
            <person name="Herman A."/>
            <person name="Mangelson H."/>
            <person name="Liachko I."/>
            <person name="Sullivan S."/>
            <person name="Sone E.D."/>
            <person name="Koren S."/>
            <person name="Silverstein K.A.T."/>
            <person name="Beckman K.B."/>
            <person name="Gohl D.M."/>
        </authorList>
    </citation>
    <scope>NUCLEOTIDE SEQUENCE</scope>
    <source>
        <strain evidence="1">Duluth1</strain>
        <tissue evidence="1">Whole animal</tissue>
    </source>
</reference>
<comment type="caution">
    <text evidence="1">The sequence shown here is derived from an EMBL/GenBank/DDBJ whole genome shotgun (WGS) entry which is preliminary data.</text>
</comment>
<gene>
    <name evidence="1" type="ORF">DPMN_000749</name>
</gene>
<dbReference type="AlphaFoldDB" id="A0A9D4MKC7"/>